<keyword evidence="2" id="KW-1185">Reference proteome</keyword>
<protein>
    <recommendedName>
        <fullName evidence="3">Aminoglycoside phosphotransferase domain-containing protein</fullName>
    </recommendedName>
</protein>
<dbReference type="SUPFAM" id="SSF56112">
    <property type="entry name" value="Protein kinase-like (PK-like)"/>
    <property type="match status" value="1"/>
</dbReference>
<comment type="caution">
    <text evidence="1">The sequence shown here is derived from an EMBL/GenBank/DDBJ whole genome shotgun (WGS) entry which is preliminary data.</text>
</comment>
<sequence length="380" mass="42474">MAQEPTSIGSDAWTNGKEYENEFYAARIEQVQKAFNQSALTAYASLLRDGRACTLSSNFSVGSCNFVKKITFDDEVEWIVSHHTDIPLPKVHGYNLDDSNPVGLPISIIDYVRGNTAEEVSRAYPGDHQYLPEEHQEKFWRQIAKVMVQLASIRLPKIGSIIRDPSHPGSFTVGPIVETSTGPFDSAAEFYDDFPLAQAKMLFGAEPRSSRLRKLGKELAEAFWSLASSSFSPSSSQDGTASRGFGLVNWELGTNNVLVDKEFNVLAIIDWDTVIAAPDAVLHFFPFLMGMESAVPGIVGGYQEEPEREQSYRRFAEVVEEVSLEQSAKQAFYPYSIFHTGLYGLWIMEHASILLRVAIVLPFDLLKAFKQVFKGRKHLE</sequence>
<gene>
    <name evidence="1" type="ORF">H2201_008646</name>
</gene>
<dbReference type="PANTHER" id="PTHR21310">
    <property type="entry name" value="AMINOGLYCOSIDE PHOSPHOTRANSFERASE-RELATED-RELATED"/>
    <property type="match status" value="1"/>
</dbReference>
<evidence type="ECO:0000313" key="1">
    <source>
        <dbReference type="EMBL" id="KAJ9656095.1"/>
    </source>
</evidence>
<dbReference type="PANTHER" id="PTHR21310:SF37">
    <property type="entry name" value="AMINOGLYCOSIDE PHOSPHOTRANSFERASE DOMAIN-CONTAINING PROTEIN"/>
    <property type="match status" value="1"/>
</dbReference>
<evidence type="ECO:0008006" key="3">
    <source>
        <dbReference type="Google" id="ProtNLM"/>
    </source>
</evidence>
<dbReference type="InterPro" id="IPR011009">
    <property type="entry name" value="Kinase-like_dom_sf"/>
</dbReference>
<accession>A0ABQ9NGG2</accession>
<reference evidence="1" key="1">
    <citation type="submission" date="2022-10" db="EMBL/GenBank/DDBJ databases">
        <title>Culturing micro-colonial fungi from biological soil crusts in the Mojave desert and describing Neophaeococcomyces mojavensis, and introducing the new genera and species Taxawa tesnikishii.</title>
        <authorList>
            <person name="Kurbessoian T."/>
            <person name="Stajich J.E."/>
        </authorList>
    </citation>
    <scope>NUCLEOTIDE SEQUENCE</scope>
    <source>
        <strain evidence="1">TK_1</strain>
    </source>
</reference>
<name>A0ABQ9NGG2_9PEZI</name>
<organism evidence="1 2">
    <name type="scientific">Coniosporium apollinis</name>
    <dbReference type="NCBI Taxonomy" id="61459"/>
    <lineage>
        <taxon>Eukaryota</taxon>
        <taxon>Fungi</taxon>
        <taxon>Dikarya</taxon>
        <taxon>Ascomycota</taxon>
        <taxon>Pezizomycotina</taxon>
        <taxon>Dothideomycetes</taxon>
        <taxon>Dothideomycetes incertae sedis</taxon>
        <taxon>Coniosporium</taxon>
    </lineage>
</organism>
<dbReference type="Proteomes" id="UP001172684">
    <property type="component" value="Unassembled WGS sequence"/>
</dbReference>
<evidence type="ECO:0000313" key="2">
    <source>
        <dbReference type="Proteomes" id="UP001172684"/>
    </source>
</evidence>
<dbReference type="InterPro" id="IPR051678">
    <property type="entry name" value="AGP_Transferase"/>
</dbReference>
<dbReference type="EMBL" id="JAPDRL010000138">
    <property type="protein sequence ID" value="KAJ9656095.1"/>
    <property type="molecule type" value="Genomic_DNA"/>
</dbReference>
<proteinExistence type="predicted"/>